<name>A0A1H2ZXK4_9RHOB</name>
<dbReference type="Pfam" id="PF19353">
    <property type="entry name" value="DUF5930"/>
    <property type="match status" value="1"/>
</dbReference>
<dbReference type="RefSeq" id="WP_223814287.1">
    <property type="nucleotide sequence ID" value="NZ_FNOM01000006.1"/>
</dbReference>
<feature type="coiled-coil region" evidence="2">
    <location>
        <begin position="190"/>
        <end position="224"/>
    </location>
</feature>
<proteinExistence type="predicted"/>
<keyword evidence="3" id="KW-0472">Membrane</keyword>
<keyword evidence="2" id="KW-0175">Coiled coil</keyword>
<dbReference type="Proteomes" id="UP000198539">
    <property type="component" value="Unassembled WGS sequence"/>
</dbReference>
<sequence>MQRLLDRLDQRLEKRFPEQRLFLKSDSATRYVRLRPLTQAVGIFSAVTFFAWGVLAASILLMDSIGSGNIRDQAAREQAYYETRLNDLAAERDARASETETAQSRFTYAMERISDMQSALLASEQRRIELETGIEVIQRTLRRTVDERDAARAHGAELARTLTDETGTARTGAEQAQDVAQTLDFLMSALDTATSERDNAALAADDARRQADHLALEVRLIQDRNTRIFAQLEEAIEMSVSPLERIFTNAGLSVDTILRQVRSGYQSQSAALQPISMSTSGSYDPDSDEARANRVLAGLDELNLYRVATERLPFARPVSGARQTSSFGVRRDPRTGASRQHNGVDWAAAQGTTITATSAGRVKFAGRQGGYGNLVIIEHDFGIETYYAHLHRINVSTGQRVSRGDKIGGMGTTGRSTGVHLHYEIRVGGTPLNPMTYIRAAQNVF</sequence>
<keyword evidence="6" id="KW-0378">Hydrolase</keyword>
<dbReference type="SUPFAM" id="SSF51261">
    <property type="entry name" value="Duplicated hybrid motif"/>
    <property type="match status" value="1"/>
</dbReference>
<dbReference type="FunFam" id="2.70.70.10:FF:000006">
    <property type="entry name" value="M23 family peptidase"/>
    <property type="match status" value="1"/>
</dbReference>
<evidence type="ECO:0000313" key="7">
    <source>
        <dbReference type="Proteomes" id="UP000198539"/>
    </source>
</evidence>
<keyword evidence="7" id="KW-1185">Reference proteome</keyword>
<dbReference type="PANTHER" id="PTHR21666">
    <property type="entry name" value="PEPTIDASE-RELATED"/>
    <property type="match status" value="1"/>
</dbReference>
<accession>A0A1H2ZXK4</accession>
<dbReference type="Gene3D" id="2.70.70.10">
    <property type="entry name" value="Glucose Permease (Domain IIA)"/>
    <property type="match status" value="1"/>
</dbReference>
<keyword evidence="1" id="KW-0732">Signal</keyword>
<dbReference type="EMBL" id="FNOM01000006">
    <property type="protein sequence ID" value="SDX21981.1"/>
    <property type="molecule type" value="Genomic_DNA"/>
</dbReference>
<dbReference type="GO" id="GO:0004222">
    <property type="term" value="F:metalloendopeptidase activity"/>
    <property type="evidence" value="ECO:0007669"/>
    <property type="project" value="TreeGrafter"/>
</dbReference>
<dbReference type="STRING" id="564137.SAMN04488238_106113"/>
<evidence type="ECO:0000256" key="2">
    <source>
        <dbReference type="SAM" id="Coils"/>
    </source>
</evidence>
<reference evidence="6 7" key="1">
    <citation type="submission" date="2016-10" db="EMBL/GenBank/DDBJ databases">
        <authorList>
            <person name="de Groot N.N."/>
        </authorList>
    </citation>
    <scope>NUCLEOTIDE SEQUENCE [LARGE SCALE GENOMIC DNA]</scope>
    <source>
        <strain evidence="6 7">CGMCC 1.8894</strain>
    </source>
</reference>
<feature type="domain" description="M23ase beta-sheet core" evidence="4">
    <location>
        <begin position="340"/>
        <end position="434"/>
    </location>
</feature>
<dbReference type="InterPro" id="IPR050570">
    <property type="entry name" value="Cell_wall_metabolism_enzyme"/>
</dbReference>
<dbReference type="CDD" id="cd12797">
    <property type="entry name" value="M23_peptidase"/>
    <property type="match status" value="1"/>
</dbReference>
<dbReference type="AlphaFoldDB" id="A0A1H2ZXK4"/>
<gene>
    <name evidence="6" type="ORF">SAMN04488238_106113</name>
</gene>
<feature type="transmembrane region" description="Helical" evidence="3">
    <location>
        <begin position="40"/>
        <end position="62"/>
    </location>
</feature>
<dbReference type="InterPro" id="IPR016047">
    <property type="entry name" value="M23ase_b-sheet_dom"/>
</dbReference>
<dbReference type="InterPro" id="IPR045974">
    <property type="entry name" value="DUF5930"/>
</dbReference>
<evidence type="ECO:0000313" key="6">
    <source>
        <dbReference type="EMBL" id="SDX21981.1"/>
    </source>
</evidence>
<dbReference type="InterPro" id="IPR011055">
    <property type="entry name" value="Dup_hybrid_motif"/>
</dbReference>
<keyword evidence="3" id="KW-0812">Transmembrane</keyword>
<evidence type="ECO:0000259" key="4">
    <source>
        <dbReference type="Pfam" id="PF01551"/>
    </source>
</evidence>
<evidence type="ECO:0000256" key="3">
    <source>
        <dbReference type="SAM" id="Phobius"/>
    </source>
</evidence>
<protein>
    <submittedName>
        <fullName evidence="6">Murein DD-endopeptidase MepM and murein hydrolase activator NlpD, contain LysM domain</fullName>
    </submittedName>
</protein>
<dbReference type="Pfam" id="PF01551">
    <property type="entry name" value="Peptidase_M23"/>
    <property type="match status" value="1"/>
</dbReference>
<dbReference type="PANTHER" id="PTHR21666:SF289">
    <property type="entry name" value="L-ALA--D-GLU ENDOPEPTIDASE"/>
    <property type="match status" value="1"/>
</dbReference>
<feature type="domain" description="DUF5930" evidence="5">
    <location>
        <begin position="2"/>
        <end position="321"/>
    </location>
</feature>
<organism evidence="6 7">
    <name type="scientific">Roseicitreum antarcticum</name>
    <dbReference type="NCBI Taxonomy" id="564137"/>
    <lineage>
        <taxon>Bacteria</taxon>
        <taxon>Pseudomonadati</taxon>
        <taxon>Pseudomonadota</taxon>
        <taxon>Alphaproteobacteria</taxon>
        <taxon>Rhodobacterales</taxon>
        <taxon>Paracoccaceae</taxon>
        <taxon>Roseicitreum</taxon>
    </lineage>
</organism>
<evidence type="ECO:0000259" key="5">
    <source>
        <dbReference type="Pfam" id="PF19353"/>
    </source>
</evidence>
<evidence type="ECO:0000256" key="1">
    <source>
        <dbReference type="ARBA" id="ARBA00022729"/>
    </source>
</evidence>
<keyword evidence="3" id="KW-1133">Transmembrane helix</keyword>